<name>A0ABS7E1T3_9GAMM</name>
<sequence>MQLRASKTGRFGRAHRDCACGVSQKYLHIRRSLASCHHDIGASMHGTRWEAIDHNEGSI</sequence>
<organism evidence="1 2">
    <name type="scientific">Shewanella nanhaiensis</name>
    <dbReference type="NCBI Taxonomy" id="2864872"/>
    <lineage>
        <taxon>Bacteria</taxon>
        <taxon>Pseudomonadati</taxon>
        <taxon>Pseudomonadota</taxon>
        <taxon>Gammaproteobacteria</taxon>
        <taxon>Alteromonadales</taxon>
        <taxon>Shewanellaceae</taxon>
        <taxon>Shewanella</taxon>
    </lineage>
</organism>
<dbReference type="RefSeq" id="WP_220108762.1">
    <property type="nucleotide sequence ID" value="NZ_JAHZST010000003.1"/>
</dbReference>
<evidence type="ECO:0000313" key="2">
    <source>
        <dbReference type="Proteomes" id="UP001195963"/>
    </source>
</evidence>
<accession>A0ABS7E1T3</accession>
<dbReference type="EMBL" id="JAHZST010000003">
    <property type="protein sequence ID" value="MBW8183121.1"/>
    <property type="molecule type" value="Genomic_DNA"/>
</dbReference>
<protein>
    <submittedName>
        <fullName evidence="1">Uncharacterized protein</fullName>
    </submittedName>
</protein>
<evidence type="ECO:0000313" key="1">
    <source>
        <dbReference type="EMBL" id="MBW8183121.1"/>
    </source>
</evidence>
<gene>
    <name evidence="1" type="ORF">K0625_05545</name>
</gene>
<comment type="caution">
    <text evidence="1">The sequence shown here is derived from an EMBL/GenBank/DDBJ whole genome shotgun (WGS) entry which is preliminary data.</text>
</comment>
<dbReference type="Proteomes" id="UP001195963">
    <property type="component" value="Unassembled WGS sequence"/>
</dbReference>
<reference evidence="1 2" key="1">
    <citation type="submission" date="2021-07" db="EMBL/GenBank/DDBJ databases">
        <title>Shewanella sp. nov, isolated from SCS.</title>
        <authorList>
            <person name="Cao W.R."/>
        </authorList>
    </citation>
    <scope>NUCLEOTIDE SEQUENCE [LARGE SCALE GENOMIC DNA]</scope>
    <source>
        <strain evidence="1 2">NR704-98</strain>
    </source>
</reference>
<proteinExistence type="predicted"/>
<keyword evidence="2" id="KW-1185">Reference proteome</keyword>